<proteinExistence type="predicted"/>
<evidence type="ECO:0000313" key="3">
    <source>
        <dbReference type="Proteomes" id="UP000182360"/>
    </source>
</evidence>
<dbReference type="AlphaFoldDB" id="A0A1H9CLK3"/>
<dbReference type="Proteomes" id="UP000182360">
    <property type="component" value="Unassembled WGS sequence"/>
</dbReference>
<dbReference type="EMBL" id="FOFU01000002">
    <property type="protein sequence ID" value="SEQ02080.1"/>
    <property type="molecule type" value="Genomic_DNA"/>
</dbReference>
<feature type="domain" description="Transcriptional coactivator p15 (PC4) C-terminal" evidence="1">
    <location>
        <begin position="22"/>
        <end position="67"/>
    </location>
</feature>
<dbReference type="Pfam" id="PF02229">
    <property type="entry name" value="PC4"/>
    <property type="match status" value="1"/>
</dbReference>
<accession>A0A1H9CLK3</accession>
<dbReference type="PIRSF" id="PIRSF037246">
    <property type="entry name" value="UCP037246"/>
    <property type="match status" value="1"/>
</dbReference>
<evidence type="ECO:0000259" key="1">
    <source>
        <dbReference type="Pfam" id="PF02229"/>
    </source>
</evidence>
<dbReference type="eggNOG" id="COG4443">
    <property type="taxonomic scope" value="Bacteria"/>
</dbReference>
<reference evidence="2 3" key="1">
    <citation type="submission" date="2016-10" db="EMBL/GenBank/DDBJ databases">
        <authorList>
            <person name="de Groot N.N."/>
        </authorList>
    </citation>
    <scope>NUCLEOTIDE SEQUENCE [LARGE SCALE GENOMIC DNA]</scope>
    <source>
        <strain evidence="2 3">B25</strain>
    </source>
</reference>
<keyword evidence="3" id="KW-1185">Reference proteome</keyword>
<protein>
    <recommendedName>
        <fullName evidence="1">Transcriptional coactivator p15 (PC4) C-terminal domain-containing protein</fullName>
    </recommendedName>
</protein>
<dbReference type="RefSeq" id="WP_074641287.1">
    <property type="nucleotide sequence ID" value="NZ_FOFU01000002.1"/>
</dbReference>
<dbReference type="Gene3D" id="2.30.31.70">
    <property type="match status" value="1"/>
</dbReference>
<dbReference type="InterPro" id="IPR003173">
    <property type="entry name" value="PC4_C"/>
</dbReference>
<dbReference type="GO" id="GO:0003677">
    <property type="term" value="F:DNA binding"/>
    <property type="evidence" value="ECO:0007669"/>
    <property type="project" value="InterPro"/>
</dbReference>
<dbReference type="STRING" id="163.SAMN04487775_1069"/>
<dbReference type="OrthoDB" id="7067273at2"/>
<gene>
    <name evidence="2" type="ORF">SAMN04487977_102225</name>
</gene>
<dbReference type="GO" id="GO:0006355">
    <property type="term" value="P:regulation of DNA-templated transcription"/>
    <property type="evidence" value="ECO:0007669"/>
    <property type="project" value="InterPro"/>
</dbReference>
<organism evidence="2 3">
    <name type="scientific">Treponema bryantii</name>
    <dbReference type="NCBI Taxonomy" id="163"/>
    <lineage>
        <taxon>Bacteria</taxon>
        <taxon>Pseudomonadati</taxon>
        <taxon>Spirochaetota</taxon>
        <taxon>Spirochaetia</taxon>
        <taxon>Spirochaetales</taxon>
        <taxon>Treponemataceae</taxon>
        <taxon>Treponema</taxon>
    </lineage>
</organism>
<sequence>MADDFSFKIEKNLGTVAEGKGGWNLELNLVSWGGRPAKYDLRSWSPDHQKMGKGSTFTAEELKALKELLSTLAIE</sequence>
<dbReference type="InterPro" id="IPR017154">
    <property type="entry name" value="PC4-like"/>
</dbReference>
<evidence type="ECO:0000313" key="2">
    <source>
        <dbReference type="EMBL" id="SEQ02080.1"/>
    </source>
</evidence>
<name>A0A1H9CLK3_9SPIR</name>